<dbReference type="EMBL" id="LVXG01000082">
    <property type="protein sequence ID" value="OQP38779.1"/>
    <property type="molecule type" value="Genomic_DNA"/>
</dbReference>
<keyword evidence="4" id="KW-1185">Reference proteome</keyword>
<dbReference type="GO" id="GO:0016829">
    <property type="term" value="F:lyase activity"/>
    <property type="evidence" value="ECO:0007669"/>
    <property type="project" value="UniProtKB-KW"/>
</dbReference>
<dbReference type="AlphaFoldDB" id="A0A1V9DY98"/>
<evidence type="ECO:0000256" key="1">
    <source>
        <dbReference type="SAM" id="Phobius"/>
    </source>
</evidence>
<evidence type="ECO:0000259" key="2">
    <source>
        <dbReference type="Pfam" id="PF19815"/>
    </source>
</evidence>
<reference evidence="4" key="1">
    <citation type="submission" date="2016-04" db="EMBL/GenBank/DDBJ databases">
        <authorList>
            <person name="Chen L."/>
            <person name="Zhuang W."/>
            <person name="Wang G."/>
        </authorList>
    </citation>
    <scope>NUCLEOTIDE SEQUENCE [LARGE SCALE GENOMIC DNA]</scope>
    <source>
        <strain evidence="4">17621</strain>
    </source>
</reference>
<dbReference type="InterPro" id="IPR012334">
    <property type="entry name" value="Pectin_lyas_fold"/>
</dbReference>
<keyword evidence="1" id="KW-0812">Transmembrane</keyword>
<keyword evidence="1" id="KW-1133">Transmembrane helix</keyword>
<accession>A0A1V9DY98</accession>
<evidence type="ECO:0000313" key="3">
    <source>
        <dbReference type="EMBL" id="OQP38779.1"/>
    </source>
</evidence>
<dbReference type="SUPFAM" id="SSF51445">
    <property type="entry name" value="(Trans)glycosidases"/>
    <property type="match status" value="1"/>
</dbReference>
<dbReference type="InterPro" id="IPR011050">
    <property type="entry name" value="Pectin_lyase_fold/virulence"/>
</dbReference>
<dbReference type="RefSeq" id="WP_081204788.1">
    <property type="nucleotide sequence ID" value="NZ_FOCZ01000004.1"/>
</dbReference>
<dbReference type="OrthoDB" id="5488826at2"/>
<organism evidence="3 4">
    <name type="scientific">Niastella yeongjuensis</name>
    <dbReference type="NCBI Taxonomy" id="354355"/>
    <lineage>
        <taxon>Bacteria</taxon>
        <taxon>Pseudomonadati</taxon>
        <taxon>Bacteroidota</taxon>
        <taxon>Chitinophagia</taxon>
        <taxon>Chitinophagales</taxon>
        <taxon>Chitinophagaceae</taxon>
        <taxon>Niastella</taxon>
    </lineage>
</organism>
<proteinExistence type="predicted"/>
<feature type="transmembrane region" description="Helical" evidence="1">
    <location>
        <begin position="12"/>
        <end position="34"/>
    </location>
</feature>
<dbReference type="InterPro" id="IPR046265">
    <property type="entry name" value="DUF6298"/>
</dbReference>
<evidence type="ECO:0000313" key="4">
    <source>
        <dbReference type="Proteomes" id="UP000192610"/>
    </source>
</evidence>
<dbReference type="InterPro" id="IPR017853">
    <property type="entry name" value="GH"/>
</dbReference>
<dbReference type="STRING" id="354355.SAMN05660816_02630"/>
<comment type="caution">
    <text evidence="3">The sequence shown here is derived from an EMBL/GenBank/DDBJ whole genome shotgun (WGS) entry which is preliminary data.</text>
</comment>
<dbReference type="Pfam" id="PF19815">
    <property type="entry name" value="DUF6298"/>
    <property type="match status" value="1"/>
</dbReference>
<feature type="domain" description="DUF6298" evidence="2">
    <location>
        <begin position="487"/>
        <end position="973"/>
    </location>
</feature>
<dbReference type="SUPFAM" id="SSF51126">
    <property type="entry name" value="Pectin lyase-like"/>
    <property type="match status" value="1"/>
</dbReference>
<keyword evidence="3" id="KW-0456">Lyase</keyword>
<keyword evidence="1" id="KW-0472">Membrane</keyword>
<gene>
    <name evidence="3" type="ORF">A4H97_18865</name>
</gene>
<name>A0A1V9DY98_9BACT</name>
<dbReference type="Proteomes" id="UP000192610">
    <property type="component" value="Unassembled WGS sequence"/>
</dbReference>
<protein>
    <submittedName>
        <fullName evidence="3">Pectate lyase</fullName>
    </submittedName>
</protein>
<dbReference type="Gene3D" id="2.160.20.10">
    <property type="entry name" value="Single-stranded right-handed beta-helix, Pectin lyase-like"/>
    <property type="match status" value="1"/>
</dbReference>
<sequence>MFLAIRPIHTANFVNVFIKPFFIGSLLLMTSTGYSQKDKKPQPPPPLSNVKGKLAYVADSLGNRVPDFSYSGYMGGNNAIPDAPVKVVVPIKAGDATIRIQAALDYVASLPLDKNNIRGAVLLLPGQYEVAGQLIIRASGVVLRGSGFGDNGTVLKGTGKDRQTLIAIAGKNDRQLNTEIKLTDKYIPVNSVTVNVAAPNNFKAGDKVVIHRPSTQNWINELHTNHFGGGITALGWKPGQRDLYWDRTVVSVNNGSVQLDAPLTTALDEQYGGGLIASYNWNGRIQQAGVENLRLVSEYDTNNPKDEAHRWMAIGIENTIDAWVRQVVFEHFAGSAVFIPETSNRITVEDCKSLAPVSEIGGHRRNTFYTAGQQVLFQRLYAEYGNHDFATGFCAAGPNAFVQCQSYRPNGFSGGLDSWSAGVLFDMVTVDGQPISFLNRGQDGNGAGWNIANSVFWNCSAARIDCYQPPTAQNWSFGSWAQFSGDGYWAESNNTIEPRSLYYAQLKERLNTDLTGRMQLLLIESDATSSPTVAQAAALTALSKDPQPTVKDFIDGAGKRQPIPTVATGVKTIDEIGFKQPVAVVNGPAMHVQNSWLVRGNNVLTGSRSESPWWNGSARRYAMANPKDAITRFIPGETAKGLTTDLSEMTDEMKATHEVAFEQNYALWYERRRDDHERIRRMDGDVWTPFYELPFSRSGKDTAWDGLSKYDLTKYNYWYWNRLKQFADLADQKGLVLVHQNFFQHNIIEAGAHYVDFPFRPVNNINNTGLPEPVPFAGDKRVFMAEQFYDVTHPVRRELLRAYIRQCLNNFANNNGVIQLTGAEFTGPLHFVQFWVDVVKEWEKETGKKQLIGLSTTKDVQDAILADADRAAAIDIIDIRYWHYQQDGSAYAPPGGQSLAPRQQARQFKPKKTSFEQVYRAVREYREKFAGKAVIYSGDSYDNLGWAVFMAGGSLANIPAIADAGFVGAAAAMKPVDGPSKEQYTLANTGNGYIVYSNGSDVQVDLANAPGNYKVKWFDAAKGQVIGKEEKAKGGKVVTLKNAQSGAVVAWIRKG</sequence>